<dbReference type="InterPro" id="IPR012902">
    <property type="entry name" value="N_methyl_site"/>
</dbReference>
<dbReference type="eggNOG" id="COG4968">
    <property type="taxonomic scope" value="Bacteria"/>
</dbReference>
<evidence type="ECO:0000259" key="2">
    <source>
        <dbReference type="Pfam" id="PF08805"/>
    </source>
</evidence>
<evidence type="ECO:0000313" key="4">
    <source>
        <dbReference type="Proteomes" id="UP000054051"/>
    </source>
</evidence>
<dbReference type="InterPro" id="IPR014911">
    <property type="entry name" value="PilS_N"/>
</dbReference>
<keyword evidence="1" id="KW-0812">Transmembrane</keyword>
<feature type="transmembrane region" description="Helical" evidence="1">
    <location>
        <begin position="16"/>
        <end position="37"/>
    </location>
</feature>
<sequence>MHTDEYPKALKRRQEGFTLIEIMIALAIVAVAIALAIKPVHQALSNAKANDEMGELPTIIANIQKVFANRANFGGATQELFVNQHVFPTDRVVPQTAELANRWGGAITTSVVTIGSSAPNNGIALTYEGVPSMECAAVIPQMDEIVRIISVNGTQVKADGQPADLDAVSTACNASHANEIVYQFSK</sequence>
<evidence type="ECO:0000256" key="1">
    <source>
        <dbReference type="SAM" id="Phobius"/>
    </source>
</evidence>
<dbReference type="EMBL" id="CAFB01000035">
    <property type="protein sequence ID" value="CCD28937.1"/>
    <property type="molecule type" value="Genomic_DNA"/>
</dbReference>
<dbReference type="OrthoDB" id="9133200at2"/>
<dbReference type="RefSeq" id="WP_006682193.1">
    <property type="nucleotide sequence ID" value="NZ_CAFB01000035.1"/>
</dbReference>
<dbReference type="SUPFAM" id="SSF54523">
    <property type="entry name" value="Pili subunits"/>
    <property type="match status" value="1"/>
</dbReference>
<gene>
    <name evidence="3" type="ORF">CAGGBEG34_190109</name>
</gene>
<evidence type="ECO:0000313" key="3">
    <source>
        <dbReference type="EMBL" id="CCD28937.1"/>
    </source>
</evidence>
<keyword evidence="4" id="KW-1185">Reference proteome</keyword>
<keyword evidence="1" id="KW-1133">Transmembrane helix</keyword>
<dbReference type="NCBIfam" id="TIGR02532">
    <property type="entry name" value="IV_pilin_GFxxxE"/>
    <property type="match status" value="1"/>
</dbReference>
<dbReference type="AlphaFoldDB" id="G2J840"/>
<keyword evidence="1" id="KW-0472">Membrane</keyword>
<accession>G2J840</accession>
<dbReference type="Gene3D" id="3.30.1690.10">
    <property type="entry name" value="TcpA-like pilin"/>
    <property type="match status" value="1"/>
</dbReference>
<name>G2J840_9BURK</name>
<dbReference type="Proteomes" id="UP000054051">
    <property type="component" value="Unassembled WGS sequence"/>
</dbReference>
<protein>
    <submittedName>
        <fullName evidence="3">Putative type IV pilin protein</fullName>
    </submittedName>
</protein>
<proteinExistence type="predicted"/>
<dbReference type="STRING" id="1070319.CAGGBEG34_190109"/>
<dbReference type="PROSITE" id="PS00409">
    <property type="entry name" value="PROKAR_NTER_METHYL"/>
    <property type="match status" value="1"/>
</dbReference>
<reference evidence="3 4" key="1">
    <citation type="submission" date="2011-08" db="EMBL/GenBank/DDBJ databases">
        <title>The genome of the obligate endobacterium of an arbuscular mycorrhizal fungus reveals an interphylum network of nutritional interactions.</title>
        <authorList>
            <person name="Ghignone S."/>
            <person name="Salvioli A."/>
            <person name="Anca I."/>
            <person name="Lumini E."/>
            <person name="Ortu G."/>
            <person name="Petiti L."/>
            <person name="Cruveiller S."/>
            <person name="Bianciotto V."/>
            <person name="Piffanelli P."/>
            <person name="Lanfranco L."/>
            <person name="Bonfante P."/>
        </authorList>
    </citation>
    <scope>NUCLEOTIDE SEQUENCE [LARGE SCALE GENOMIC DNA]</scope>
    <source>
        <strain evidence="3 4">BEG34</strain>
    </source>
</reference>
<organism evidence="3 4">
    <name type="scientific">Candidatus Glomeribacter gigasporarum BEG34</name>
    <dbReference type="NCBI Taxonomy" id="1070319"/>
    <lineage>
        <taxon>Bacteria</taxon>
        <taxon>Pseudomonadati</taxon>
        <taxon>Pseudomonadota</taxon>
        <taxon>Betaproteobacteria</taxon>
        <taxon>Burkholderiales</taxon>
        <taxon>Burkholderiaceae</taxon>
        <taxon>Candidatus Glomeribacter</taxon>
    </lineage>
</organism>
<dbReference type="Pfam" id="PF07963">
    <property type="entry name" value="N_methyl"/>
    <property type="match status" value="1"/>
</dbReference>
<dbReference type="InterPro" id="IPR045584">
    <property type="entry name" value="Pilin-like"/>
</dbReference>
<feature type="domain" description="Type 4 secretion system PilS N-terminal" evidence="2">
    <location>
        <begin position="48"/>
        <end position="182"/>
    </location>
</feature>
<dbReference type="Pfam" id="PF08805">
    <property type="entry name" value="PilS"/>
    <property type="match status" value="1"/>
</dbReference>
<comment type="caution">
    <text evidence="3">The sequence shown here is derived from an EMBL/GenBank/DDBJ whole genome shotgun (WGS) entry which is preliminary data.</text>
</comment>